<dbReference type="PANTHER" id="PTHR24256">
    <property type="entry name" value="TRYPTASE-RELATED"/>
    <property type="match status" value="1"/>
</dbReference>
<dbReference type="Gene3D" id="2.40.10.10">
    <property type="entry name" value="Trypsin-like serine proteases"/>
    <property type="match status" value="1"/>
</dbReference>
<comment type="similarity">
    <text evidence="2">Belongs to the peptidase S1 family. CLIP subfamily.</text>
</comment>
<dbReference type="Proteomes" id="UP000005239">
    <property type="component" value="Unassembled WGS sequence"/>
</dbReference>
<evidence type="ECO:0000256" key="4">
    <source>
        <dbReference type="SAM" id="SignalP"/>
    </source>
</evidence>
<keyword evidence="1" id="KW-1015">Disulfide bond</keyword>
<dbReference type="InterPro" id="IPR009003">
    <property type="entry name" value="Peptidase_S1_PA"/>
</dbReference>
<organism evidence="6 7">
    <name type="scientific">Pristionchus pacificus</name>
    <name type="common">Parasitic nematode worm</name>
    <dbReference type="NCBI Taxonomy" id="54126"/>
    <lineage>
        <taxon>Eukaryota</taxon>
        <taxon>Metazoa</taxon>
        <taxon>Ecdysozoa</taxon>
        <taxon>Nematoda</taxon>
        <taxon>Chromadorea</taxon>
        <taxon>Rhabditida</taxon>
        <taxon>Rhabditina</taxon>
        <taxon>Diplogasteromorpha</taxon>
        <taxon>Diplogasteroidea</taxon>
        <taxon>Neodiplogasteridae</taxon>
        <taxon>Pristionchus</taxon>
    </lineage>
</organism>
<evidence type="ECO:0000313" key="7">
    <source>
        <dbReference type="Proteomes" id="UP000005239"/>
    </source>
</evidence>
<feature type="domain" description="Peptidase S1" evidence="5">
    <location>
        <begin position="84"/>
        <end position="139"/>
    </location>
</feature>
<dbReference type="GO" id="GO:0004252">
    <property type="term" value="F:serine-type endopeptidase activity"/>
    <property type="evidence" value="ECO:0007669"/>
    <property type="project" value="InterPro"/>
</dbReference>
<dbReference type="GO" id="GO:0006508">
    <property type="term" value="P:proteolysis"/>
    <property type="evidence" value="ECO:0007669"/>
    <property type="project" value="InterPro"/>
</dbReference>
<dbReference type="EnsemblMetazoa" id="PPA36349.1">
    <property type="protein sequence ID" value="PPA36349.1"/>
    <property type="gene ID" value="WBGene00274718"/>
</dbReference>
<reference evidence="7" key="1">
    <citation type="journal article" date="2008" name="Nat. Genet.">
        <title>The Pristionchus pacificus genome provides a unique perspective on nematode lifestyle and parasitism.</title>
        <authorList>
            <person name="Dieterich C."/>
            <person name="Clifton S.W."/>
            <person name="Schuster L.N."/>
            <person name="Chinwalla A."/>
            <person name="Delehaunty K."/>
            <person name="Dinkelacker I."/>
            <person name="Fulton L."/>
            <person name="Fulton R."/>
            <person name="Godfrey J."/>
            <person name="Minx P."/>
            <person name="Mitreva M."/>
            <person name="Roeseler W."/>
            <person name="Tian H."/>
            <person name="Witte H."/>
            <person name="Yang S.P."/>
            <person name="Wilson R.K."/>
            <person name="Sommer R.J."/>
        </authorList>
    </citation>
    <scope>NUCLEOTIDE SEQUENCE [LARGE SCALE GENOMIC DNA]</scope>
    <source>
        <strain evidence="7">PS312</strain>
    </source>
</reference>
<accession>A0A8R1UQS2</accession>
<proteinExistence type="inferred from homology"/>
<evidence type="ECO:0000259" key="5">
    <source>
        <dbReference type="Pfam" id="PF00089"/>
    </source>
</evidence>
<name>A0A2A6CVI3_PRIPA</name>
<dbReference type="OrthoDB" id="7754674at2759"/>
<dbReference type="InterPro" id="IPR051487">
    <property type="entry name" value="Ser/Thr_Proteases_Immune/Dev"/>
</dbReference>
<accession>A0A2A6CVI3</accession>
<sequence length="248" mass="27561">MKYFLLHFLFTLLHLGTCNSNYAIFRNDNMQRQGFRPISRRENEEIRAICGKSRKVDETDDEDDEYDDAVEGSADDEKRCKRSTGGQLAEQGQFPWAGILIRPTDHRFCSLTLISRRHAITAGHCLLNDVSRTDVTHQIKKDIVAGKVTVGYGGNCHYGSNVVEGLPGECTESNIMMKNVSRIAMIPTYIAKYVPDRAVDDIAIIELVDDITGDSGCGMFSWLPGSDRATQFGVMHGGFPGLSTFADL</sequence>
<protein>
    <submittedName>
        <fullName evidence="6">Trypsin</fullName>
    </submittedName>
</protein>
<dbReference type="SUPFAM" id="SSF50494">
    <property type="entry name" value="Trypsin-like serine proteases"/>
    <property type="match status" value="1"/>
</dbReference>
<evidence type="ECO:0000256" key="2">
    <source>
        <dbReference type="ARBA" id="ARBA00024195"/>
    </source>
</evidence>
<feature type="signal peptide" evidence="4">
    <location>
        <begin position="1"/>
        <end position="20"/>
    </location>
</feature>
<gene>
    <name evidence="6" type="primary">WBGene00274718</name>
</gene>
<dbReference type="InterPro" id="IPR001254">
    <property type="entry name" value="Trypsin_dom"/>
</dbReference>
<keyword evidence="4" id="KW-0732">Signal</keyword>
<feature type="chain" id="PRO_5043825809" evidence="4">
    <location>
        <begin position="21"/>
        <end position="248"/>
    </location>
</feature>
<reference evidence="6" key="2">
    <citation type="submission" date="2022-06" db="UniProtKB">
        <authorList>
            <consortium name="EnsemblMetazoa"/>
        </authorList>
    </citation>
    <scope>IDENTIFICATION</scope>
    <source>
        <strain evidence="6">PS312</strain>
    </source>
</reference>
<dbReference type="InterPro" id="IPR043504">
    <property type="entry name" value="Peptidase_S1_PA_chymotrypsin"/>
</dbReference>
<feature type="compositionally biased region" description="Acidic residues" evidence="3">
    <location>
        <begin position="58"/>
        <end position="74"/>
    </location>
</feature>
<feature type="region of interest" description="Disordered" evidence="3">
    <location>
        <begin position="58"/>
        <end position="86"/>
    </location>
</feature>
<dbReference type="AlphaFoldDB" id="A0A2A6CVI3"/>
<dbReference type="PROSITE" id="PS00134">
    <property type="entry name" value="TRYPSIN_HIS"/>
    <property type="match status" value="1"/>
</dbReference>
<evidence type="ECO:0000256" key="3">
    <source>
        <dbReference type="SAM" id="MobiDB-lite"/>
    </source>
</evidence>
<keyword evidence="7" id="KW-1185">Reference proteome</keyword>
<evidence type="ECO:0000256" key="1">
    <source>
        <dbReference type="ARBA" id="ARBA00023157"/>
    </source>
</evidence>
<dbReference type="Pfam" id="PF00089">
    <property type="entry name" value="Trypsin"/>
    <property type="match status" value="1"/>
</dbReference>
<evidence type="ECO:0000313" key="6">
    <source>
        <dbReference type="EnsemblMetazoa" id="PPA36349.1"/>
    </source>
</evidence>
<dbReference type="InterPro" id="IPR018114">
    <property type="entry name" value="TRYPSIN_HIS"/>
</dbReference>